<sequence length="488" mass="56130">MCDTHGHGQTLLQITSRTQTHSLPLLLSAKNICSRSAAMEGLIKGLIDVALGGHDEDRNREDQNRDSDQQQSRDERSRSTWAEVVSGDQDGDEGRGSEDRRQGYRRTSWNEEEKSENEHAGWGSAESRPSRRPQVAVDQGYETHEDGRRHNYDQTSWNRKEDDQENTDNWETVGRKHQRQPHKVQMDHWHGYKRPPSEQEYSDEVEIGSGIEPTEEELSDLSQACSKLWELDLNRLIPGKDYQIDCAEGKKVYQKEDMAEGSLFSWLSEDVFRKPTYSRFCSLLDNYNPNGGCKETVTSEERQEQVAFIEEISRTAPIKYLHKYLSSKGMVSGDREEFKSVMMRLWFDLYGRGGASSSSSAFEHVFVGEIKQRGEEEEVSGFHNWLQFYLEEAKGRVDYQGYIFPRRRGENPDSETQLLTVQFEWNGILKSVSSTLVGVTPEFEVALYTLCYFVGREDNHVQLGPYSVNIKCYRFGDRIGSVFPISEC</sequence>
<evidence type="ECO:0000256" key="3">
    <source>
        <dbReference type="ARBA" id="ARBA00011245"/>
    </source>
</evidence>
<evidence type="ECO:0000256" key="1">
    <source>
        <dbReference type="ARBA" id="ARBA00001936"/>
    </source>
</evidence>
<dbReference type="GO" id="GO:0046872">
    <property type="term" value="F:metal ion binding"/>
    <property type="evidence" value="ECO:0007669"/>
    <property type="project" value="UniProtKB-KW"/>
</dbReference>
<evidence type="ECO:0000259" key="12">
    <source>
        <dbReference type="PROSITE" id="PS51959"/>
    </source>
</evidence>
<evidence type="ECO:0000256" key="6">
    <source>
        <dbReference type="ARBA" id="ARBA00022759"/>
    </source>
</evidence>
<comment type="similarity">
    <text evidence="2">Belongs to the ENDOU family.</text>
</comment>
<dbReference type="OMA" id="ERNDGGW"/>
<accession>A0A059C0V3</accession>
<dbReference type="GO" id="GO:0003723">
    <property type="term" value="F:RNA binding"/>
    <property type="evidence" value="ECO:0007669"/>
    <property type="project" value="UniProtKB-KW"/>
</dbReference>
<evidence type="ECO:0000256" key="11">
    <source>
        <dbReference type="SAM" id="MobiDB-lite"/>
    </source>
</evidence>
<gene>
    <name evidence="13" type="ORF">EUGRSUZ_E00329</name>
</gene>
<proteinExistence type="inferred from homology"/>
<dbReference type="GO" id="GO:0004521">
    <property type="term" value="F:RNA endonuclease activity"/>
    <property type="evidence" value="ECO:0000318"/>
    <property type="project" value="GO_Central"/>
</dbReference>
<dbReference type="PROSITE" id="PS51959">
    <property type="entry name" value="ENDOU"/>
    <property type="match status" value="1"/>
</dbReference>
<feature type="domain" description="EndoU" evidence="12">
    <location>
        <begin position="217"/>
        <end position="488"/>
    </location>
</feature>
<dbReference type="CDD" id="cd21159">
    <property type="entry name" value="XendoU"/>
    <property type="match status" value="1"/>
</dbReference>
<protein>
    <recommendedName>
        <fullName evidence="12">EndoU domain-containing protein</fullName>
    </recommendedName>
</protein>
<keyword evidence="7" id="KW-0378">Hydrolase</keyword>
<evidence type="ECO:0000256" key="5">
    <source>
        <dbReference type="ARBA" id="ARBA00022723"/>
    </source>
</evidence>
<name>A0A059C0V3_EUCGR</name>
<dbReference type="STRING" id="71139.A0A059C0V3"/>
<comment type="cofactor">
    <cofactor evidence="1">
        <name>Mn(2+)</name>
        <dbReference type="ChEBI" id="CHEBI:29035"/>
    </cofactor>
</comment>
<reference evidence="13" key="1">
    <citation type="submission" date="2013-07" db="EMBL/GenBank/DDBJ databases">
        <title>The genome of Eucalyptus grandis.</title>
        <authorList>
            <person name="Schmutz J."/>
            <person name="Hayes R."/>
            <person name="Myburg A."/>
            <person name="Tuskan G."/>
            <person name="Grattapaglia D."/>
            <person name="Rokhsar D.S."/>
        </authorList>
    </citation>
    <scope>NUCLEOTIDE SEQUENCE</scope>
    <source>
        <tissue evidence="13">Leaf extractions</tissue>
    </source>
</reference>
<keyword evidence="9" id="KW-0464">Manganese</keyword>
<dbReference type="PANTHER" id="PTHR12439:SF11">
    <property type="entry name" value="URIDYLATE-SPECIFIC ENDORIBONUCLEASE"/>
    <property type="match status" value="1"/>
</dbReference>
<keyword evidence="10" id="KW-0456">Lyase</keyword>
<dbReference type="Gramene" id="KCW71849">
    <property type="protein sequence ID" value="KCW71849"/>
    <property type="gene ID" value="EUGRSUZ_E00329"/>
</dbReference>
<evidence type="ECO:0000256" key="9">
    <source>
        <dbReference type="ARBA" id="ARBA00023211"/>
    </source>
</evidence>
<evidence type="ECO:0000256" key="2">
    <source>
        <dbReference type="ARBA" id="ARBA00010168"/>
    </source>
</evidence>
<keyword evidence="5" id="KW-0479">Metal-binding</keyword>
<feature type="compositionally biased region" description="Basic and acidic residues" evidence="11">
    <location>
        <begin position="54"/>
        <end position="78"/>
    </location>
</feature>
<evidence type="ECO:0000256" key="8">
    <source>
        <dbReference type="ARBA" id="ARBA00022884"/>
    </source>
</evidence>
<organism evidence="13">
    <name type="scientific">Eucalyptus grandis</name>
    <name type="common">Flooded gum</name>
    <dbReference type="NCBI Taxonomy" id="71139"/>
    <lineage>
        <taxon>Eukaryota</taxon>
        <taxon>Viridiplantae</taxon>
        <taxon>Streptophyta</taxon>
        <taxon>Embryophyta</taxon>
        <taxon>Tracheophyta</taxon>
        <taxon>Spermatophyta</taxon>
        <taxon>Magnoliopsida</taxon>
        <taxon>eudicotyledons</taxon>
        <taxon>Gunneridae</taxon>
        <taxon>Pentapetalae</taxon>
        <taxon>rosids</taxon>
        <taxon>malvids</taxon>
        <taxon>Myrtales</taxon>
        <taxon>Myrtaceae</taxon>
        <taxon>Myrtoideae</taxon>
        <taxon>Eucalypteae</taxon>
        <taxon>Eucalyptus</taxon>
    </lineage>
</organism>
<evidence type="ECO:0000313" key="13">
    <source>
        <dbReference type="EMBL" id="KCW71849.1"/>
    </source>
</evidence>
<keyword evidence="6" id="KW-0255">Endonuclease</keyword>
<dbReference type="SUPFAM" id="SSF142877">
    <property type="entry name" value="EndoU-like"/>
    <property type="match status" value="1"/>
</dbReference>
<evidence type="ECO:0000256" key="7">
    <source>
        <dbReference type="ARBA" id="ARBA00022801"/>
    </source>
</evidence>
<dbReference type="InterPro" id="IPR037227">
    <property type="entry name" value="EndoU-like"/>
</dbReference>
<feature type="region of interest" description="Disordered" evidence="11">
    <location>
        <begin position="54"/>
        <end position="200"/>
    </location>
</feature>
<feature type="compositionally biased region" description="Basic and acidic residues" evidence="11">
    <location>
        <begin position="92"/>
        <end position="119"/>
    </location>
</feature>
<comment type="subunit">
    <text evidence="3">Monomer.</text>
</comment>
<evidence type="ECO:0000256" key="4">
    <source>
        <dbReference type="ARBA" id="ARBA00022722"/>
    </source>
</evidence>
<dbReference type="InterPro" id="IPR039787">
    <property type="entry name" value="ENDOU"/>
</dbReference>
<dbReference type="eggNOG" id="KOG2849">
    <property type="taxonomic scope" value="Eukaryota"/>
</dbReference>
<dbReference type="InParanoid" id="A0A059C0V3"/>
<dbReference type="EMBL" id="KK198757">
    <property type="protein sequence ID" value="KCW71849.1"/>
    <property type="molecule type" value="Genomic_DNA"/>
</dbReference>
<feature type="compositionally biased region" description="Basic and acidic residues" evidence="11">
    <location>
        <begin position="141"/>
        <end position="162"/>
    </location>
</feature>
<keyword evidence="4" id="KW-0540">Nuclease</keyword>
<keyword evidence="8" id="KW-0694">RNA-binding</keyword>
<dbReference type="InterPro" id="IPR018998">
    <property type="entry name" value="EndoU_C"/>
</dbReference>
<dbReference type="PANTHER" id="PTHR12439">
    <property type="entry name" value="PLACENTAL PROTEIN 11-RELATED"/>
    <property type="match status" value="1"/>
</dbReference>
<dbReference type="Pfam" id="PF09412">
    <property type="entry name" value="XendoU"/>
    <property type="match status" value="1"/>
</dbReference>
<dbReference type="AlphaFoldDB" id="A0A059C0V3"/>
<evidence type="ECO:0000256" key="10">
    <source>
        <dbReference type="ARBA" id="ARBA00023239"/>
    </source>
</evidence>
<dbReference type="GO" id="GO:0016829">
    <property type="term" value="F:lyase activity"/>
    <property type="evidence" value="ECO:0007669"/>
    <property type="project" value="UniProtKB-KW"/>
</dbReference>
<dbReference type="GO" id="GO:0016787">
    <property type="term" value="F:hydrolase activity"/>
    <property type="evidence" value="ECO:0007669"/>
    <property type="project" value="UniProtKB-KW"/>
</dbReference>